<reference evidence="1 2" key="1">
    <citation type="submission" date="2019-03" db="EMBL/GenBank/DDBJ databases">
        <title>Flavobacterium LB-D12 sp. nov., isolated from arctic soil.</title>
        <authorList>
            <person name="Chaudhary D.K."/>
        </authorList>
    </citation>
    <scope>NUCLEOTIDE SEQUENCE [LARGE SCALE GENOMIC DNA]</scope>
    <source>
        <strain evidence="1 2">LB-D12</strain>
    </source>
</reference>
<dbReference type="Pfam" id="PF09357">
    <property type="entry name" value="RteC"/>
    <property type="match status" value="1"/>
</dbReference>
<proteinExistence type="predicted"/>
<dbReference type="AlphaFoldDB" id="A0A4R5CXM0"/>
<dbReference type="EMBL" id="SMFN01000009">
    <property type="protein sequence ID" value="TDE04270.1"/>
    <property type="molecule type" value="Genomic_DNA"/>
</dbReference>
<protein>
    <submittedName>
        <fullName evidence="1">Tetracycline regulation of excision, RteC</fullName>
    </submittedName>
</protein>
<accession>A0A4R5CXM0</accession>
<gene>
    <name evidence="1" type="ORF">E0F91_09480</name>
</gene>
<comment type="caution">
    <text evidence="1">The sequence shown here is derived from an EMBL/GenBank/DDBJ whole genome shotgun (WGS) entry which is preliminary data.</text>
</comment>
<keyword evidence="2" id="KW-1185">Reference proteome</keyword>
<organism evidence="1 2">
    <name type="scientific">Flavobacterium sandaracinum</name>
    <dbReference type="NCBI Taxonomy" id="2541733"/>
    <lineage>
        <taxon>Bacteria</taxon>
        <taxon>Pseudomonadati</taxon>
        <taxon>Bacteroidota</taxon>
        <taxon>Flavobacteriia</taxon>
        <taxon>Flavobacteriales</taxon>
        <taxon>Flavobacteriaceae</taxon>
        <taxon>Flavobacterium</taxon>
    </lineage>
</organism>
<name>A0A4R5CXM0_9FLAO</name>
<sequence length="281" mass="33628">MITFIRTLLCELEKELHAISFDYDNPISMSDKSIETIVKYLKTLKDYILDNEFQSIEDEIHFFKNIKPKFSSKLIYFNKVRKLESYKPLGSRKIQRDYLDNELNKLNIYFSENTEFYNYYRLGGHSFDSKVFIRNSVEIDYNLDIFYHELDHRFSTTHDFKVAMILANEIFQRYIENKISSLSNSKSVIIKDPLENKVFKWTASKTDLIELIYALHTQKVFNDGKADLTEISKCFEKLFDIELGDIYRACNEIKNRKIKKTKFIDMLGENLNKRFDEREYK</sequence>
<dbReference type="RefSeq" id="WP_132066255.1">
    <property type="nucleotide sequence ID" value="NZ_SMFN01000009.1"/>
</dbReference>
<dbReference type="Proteomes" id="UP000294644">
    <property type="component" value="Unassembled WGS sequence"/>
</dbReference>
<dbReference type="OrthoDB" id="790983at2"/>
<evidence type="ECO:0000313" key="1">
    <source>
        <dbReference type="EMBL" id="TDE04270.1"/>
    </source>
</evidence>
<dbReference type="InterPro" id="IPR018534">
    <property type="entry name" value="Tet_reg_excision_RteC"/>
</dbReference>
<evidence type="ECO:0000313" key="2">
    <source>
        <dbReference type="Proteomes" id="UP000294644"/>
    </source>
</evidence>